<sequence length="376" mass="43459">MEPYIIVFILNLLLSYIAEKFYDSKYKFQSVLFLILLVGVNTIFSGFRDFGIGIDTTVYIDSYFTIAHSINLKEFFAFEGDRGFLLLAYFANLISTDSQALLIVTALFIQGFYFLALWQLKKVTHISIFLSTAFFCIIFYAHTLNLMRQFCAMSLLTFAFSLYIQGKYKIYTFLQIVAFFFHSSSIIFLIVPIMWTISKMENVKVRNCLSFIAILGMTLFVTSFFYALSLLGNLGIVSEVYADRYGTTGDFLQSTAASTGTGLGKLFTFCYPIAFLVYAKLKQAVEFKLWFFMFVLCVLYSLLQLLAYQVAYMDRLSFYFSYIFYIMQVLIFSSKRMPFAVKIIMILLYINNWYTVNAVVNGGEIYPYKSKILNVR</sequence>
<keyword evidence="1" id="KW-0472">Membrane</keyword>
<proteinExistence type="predicted"/>
<feature type="transmembrane region" description="Helical" evidence="1">
    <location>
        <begin position="100"/>
        <end position="120"/>
    </location>
</feature>
<dbReference type="EMBL" id="JAHOEP010000026">
    <property type="protein sequence ID" value="MBV3408739.1"/>
    <property type="molecule type" value="Genomic_DNA"/>
</dbReference>
<evidence type="ECO:0000313" key="3">
    <source>
        <dbReference type="Proteomes" id="UP001196316"/>
    </source>
</evidence>
<feature type="transmembrane region" description="Helical" evidence="1">
    <location>
        <begin position="28"/>
        <end position="47"/>
    </location>
</feature>
<evidence type="ECO:0000313" key="2">
    <source>
        <dbReference type="EMBL" id="MBV3408739.1"/>
    </source>
</evidence>
<keyword evidence="1" id="KW-1133">Transmembrane helix</keyword>
<feature type="transmembrane region" description="Helical" evidence="1">
    <location>
        <begin position="126"/>
        <end position="143"/>
    </location>
</feature>
<organism evidence="2 3">
    <name type="scientific">Segatella copri</name>
    <dbReference type="NCBI Taxonomy" id="165179"/>
    <lineage>
        <taxon>Bacteria</taxon>
        <taxon>Pseudomonadati</taxon>
        <taxon>Bacteroidota</taxon>
        <taxon>Bacteroidia</taxon>
        <taxon>Bacteroidales</taxon>
        <taxon>Prevotellaceae</taxon>
        <taxon>Segatella</taxon>
    </lineage>
</organism>
<feature type="transmembrane region" description="Helical" evidence="1">
    <location>
        <begin position="289"/>
        <end position="310"/>
    </location>
</feature>
<feature type="transmembrane region" description="Helical" evidence="1">
    <location>
        <begin position="316"/>
        <end position="332"/>
    </location>
</feature>
<feature type="transmembrane region" description="Helical" evidence="1">
    <location>
        <begin position="339"/>
        <end position="356"/>
    </location>
</feature>
<dbReference type="Pfam" id="PF14897">
    <property type="entry name" value="EpsG"/>
    <property type="match status" value="1"/>
</dbReference>
<feature type="transmembrane region" description="Helical" evidence="1">
    <location>
        <begin position="251"/>
        <end position="277"/>
    </location>
</feature>
<feature type="transmembrane region" description="Helical" evidence="1">
    <location>
        <begin position="209"/>
        <end position="231"/>
    </location>
</feature>
<keyword evidence="1" id="KW-0812">Transmembrane</keyword>
<protein>
    <submittedName>
        <fullName evidence="2">EpsG family protein</fullName>
    </submittedName>
</protein>
<dbReference type="InterPro" id="IPR049458">
    <property type="entry name" value="EpsG-like"/>
</dbReference>
<dbReference type="Proteomes" id="UP001196316">
    <property type="component" value="Unassembled WGS sequence"/>
</dbReference>
<feature type="transmembrane region" description="Helical" evidence="1">
    <location>
        <begin position="172"/>
        <end position="197"/>
    </location>
</feature>
<reference evidence="2" key="1">
    <citation type="submission" date="2021-06" db="EMBL/GenBank/DDBJ databases">
        <title>Collection of gut derived symbiotic bacterial strains cultured from healthy donors.</title>
        <authorList>
            <person name="Lin H."/>
            <person name="Littmann E."/>
            <person name="Pamer E.G."/>
        </authorList>
    </citation>
    <scope>NUCLEOTIDE SEQUENCE</scope>
    <source>
        <strain evidence="2">MSK.21.60</strain>
    </source>
</reference>
<dbReference type="RefSeq" id="WP_217326748.1">
    <property type="nucleotide sequence ID" value="NZ_JAHOEK010000025.1"/>
</dbReference>
<comment type="caution">
    <text evidence="2">The sequence shown here is derived from an EMBL/GenBank/DDBJ whole genome shotgun (WGS) entry which is preliminary data.</text>
</comment>
<gene>
    <name evidence="2" type="ORF">KSW80_10060</name>
</gene>
<evidence type="ECO:0000256" key="1">
    <source>
        <dbReference type="SAM" id="Phobius"/>
    </source>
</evidence>
<name>A0AAW4N908_9BACT</name>
<dbReference type="AlphaFoldDB" id="A0AAW4N908"/>
<accession>A0AAW4N908</accession>
<feature type="transmembrane region" description="Helical" evidence="1">
    <location>
        <begin position="5"/>
        <end position="22"/>
    </location>
</feature>